<proteinExistence type="predicted"/>
<evidence type="ECO:0000313" key="2">
    <source>
        <dbReference type="EMBL" id="KAG2385793.1"/>
    </source>
</evidence>
<evidence type="ECO:0000256" key="1">
    <source>
        <dbReference type="SAM" id="Phobius"/>
    </source>
</evidence>
<keyword evidence="1" id="KW-0812">Transmembrane</keyword>
<dbReference type="Proteomes" id="UP000816034">
    <property type="component" value="Unassembled WGS sequence"/>
</dbReference>
<feature type="transmembrane region" description="Helical" evidence="1">
    <location>
        <begin position="94"/>
        <end position="115"/>
    </location>
</feature>
<gene>
    <name evidence="2" type="ORF">C9374_002942</name>
</gene>
<dbReference type="EMBL" id="PYSW02000017">
    <property type="protein sequence ID" value="KAG2385793.1"/>
    <property type="molecule type" value="Genomic_DNA"/>
</dbReference>
<organism evidence="2 3">
    <name type="scientific">Naegleria lovaniensis</name>
    <name type="common">Amoeba</name>
    <dbReference type="NCBI Taxonomy" id="51637"/>
    <lineage>
        <taxon>Eukaryota</taxon>
        <taxon>Discoba</taxon>
        <taxon>Heterolobosea</taxon>
        <taxon>Tetramitia</taxon>
        <taxon>Eutetramitia</taxon>
        <taxon>Vahlkampfiidae</taxon>
        <taxon>Naegleria</taxon>
    </lineage>
</organism>
<accession>A0AA88KKI3</accession>
<feature type="transmembrane region" description="Helical" evidence="1">
    <location>
        <begin position="7"/>
        <end position="26"/>
    </location>
</feature>
<dbReference type="GeneID" id="68095397"/>
<dbReference type="AlphaFoldDB" id="A0AA88KKI3"/>
<keyword evidence="1" id="KW-0472">Membrane</keyword>
<evidence type="ECO:0000313" key="3">
    <source>
        <dbReference type="Proteomes" id="UP000816034"/>
    </source>
</evidence>
<feature type="transmembrane region" description="Helical" evidence="1">
    <location>
        <begin position="67"/>
        <end position="87"/>
    </location>
</feature>
<keyword evidence="3" id="KW-1185">Reference proteome</keyword>
<comment type="caution">
    <text evidence="2">The sequence shown here is derived from an EMBL/GenBank/DDBJ whole genome shotgun (WGS) entry which is preliminary data.</text>
</comment>
<feature type="transmembrane region" description="Helical" evidence="1">
    <location>
        <begin position="135"/>
        <end position="158"/>
    </location>
</feature>
<sequence>MAAIISFEYPLIITIWLVAQIFVTTWDYTFVLLRPRTMKGGDLFAFWAPYDLYIQVDKSYGQLDNGFVVAQSIMNIIEIAMVILGLIRRKSFDGFLLILSASLMSFSKTVLYMLVDICGGFEFTAHNDWPTFITLYFLPSFVWIVFPAIVLIWGYGVLKGIYQAATMQHKTK</sequence>
<protein>
    <recommendedName>
        <fullName evidence="4">Emopamil-binding protein</fullName>
    </recommendedName>
</protein>
<keyword evidence="1" id="KW-1133">Transmembrane helix</keyword>
<evidence type="ECO:0008006" key="4">
    <source>
        <dbReference type="Google" id="ProtNLM"/>
    </source>
</evidence>
<dbReference type="PANTHER" id="PTHR37919:SF2">
    <property type="entry name" value="EXPERA DOMAIN-CONTAINING PROTEIN"/>
    <property type="match status" value="1"/>
</dbReference>
<name>A0AA88KKI3_NAELO</name>
<dbReference type="PANTHER" id="PTHR37919">
    <property type="entry name" value="PROTEIN CBG05606"/>
    <property type="match status" value="1"/>
</dbReference>
<reference evidence="2 3" key="1">
    <citation type="journal article" date="2018" name="BMC Genomics">
        <title>The genome of Naegleria lovaniensis, the basis for a comparative approach to unravel pathogenicity factors of the human pathogenic amoeba N. fowleri.</title>
        <authorList>
            <person name="Liechti N."/>
            <person name="Schurch N."/>
            <person name="Bruggmann R."/>
            <person name="Wittwer M."/>
        </authorList>
    </citation>
    <scope>NUCLEOTIDE SEQUENCE [LARGE SCALE GENOMIC DNA]</scope>
    <source>
        <strain evidence="2 3">ATCC 30569</strain>
    </source>
</reference>
<dbReference type="RefSeq" id="XP_044549786.1">
    <property type="nucleotide sequence ID" value="XM_044692415.1"/>
</dbReference>